<protein>
    <recommendedName>
        <fullName evidence="1">PNT domain-containing protein</fullName>
    </recommendedName>
</protein>
<organism evidence="2 3">
    <name type="scientific">Potamilus streckersoni</name>
    <dbReference type="NCBI Taxonomy" id="2493646"/>
    <lineage>
        <taxon>Eukaryota</taxon>
        <taxon>Metazoa</taxon>
        <taxon>Spiralia</taxon>
        <taxon>Lophotrochozoa</taxon>
        <taxon>Mollusca</taxon>
        <taxon>Bivalvia</taxon>
        <taxon>Autobranchia</taxon>
        <taxon>Heteroconchia</taxon>
        <taxon>Palaeoheterodonta</taxon>
        <taxon>Unionida</taxon>
        <taxon>Unionoidea</taxon>
        <taxon>Unionidae</taxon>
        <taxon>Ambleminae</taxon>
        <taxon>Lampsilini</taxon>
        <taxon>Potamilus</taxon>
    </lineage>
</organism>
<evidence type="ECO:0000313" key="2">
    <source>
        <dbReference type="EMBL" id="KAK3590552.1"/>
    </source>
</evidence>
<dbReference type="Pfam" id="PF02198">
    <property type="entry name" value="SAM_PNT"/>
    <property type="match status" value="1"/>
</dbReference>
<proteinExistence type="predicted"/>
<dbReference type="InterPro" id="IPR003118">
    <property type="entry name" value="Pointed_dom"/>
</dbReference>
<dbReference type="SMART" id="SM00251">
    <property type="entry name" value="SAM_PNT"/>
    <property type="match status" value="1"/>
</dbReference>
<reference evidence="2" key="3">
    <citation type="submission" date="2023-05" db="EMBL/GenBank/DDBJ databases">
        <authorList>
            <person name="Smith C.H."/>
        </authorList>
    </citation>
    <scope>NUCLEOTIDE SEQUENCE</scope>
    <source>
        <strain evidence="2">CHS0354</strain>
        <tissue evidence="2">Mantle</tissue>
    </source>
</reference>
<dbReference type="SUPFAM" id="SSF47769">
    <property type="entry name" value="SAM/Pointed domain"/>
    <property type="match status" value="1"/>
</dbReference>
<dbReference type="EMBL" id="JAEAOA010001421">
    <property type="protein sequence ID" value="KAK3590552.1"/>
    <property type="molecule type" value="Genomic_DNA"/>
</dbReference>
<dbReference type="AlphaFoldDB" id="A0AAE0VVB5"/>
<dbReference type="InterPro" id="IPR013761">
    <property type="entry name" value="SAM/pointed_sf"/>
</dbReference>
<feature type="non-terminal residue" evidence="2">
    <location>
        <position position="277"/>
    </location>
</feature>
<comment type="caution">
    <text evidence="2">The sequence shown here is derived from an EMBL/GenBank/DDBJ whole genome shotgun (WGS) entry which is preliminary data.</text>
</comment>
<reference evidence="2" key="1">
    <citation type="journal article" date="2021" name="Genome Biol. Evol.">
        <title>A High-Quality Reference Genome for a Parasitic Bivalve with Doubly Uniparental Inheritance (Bivalvia: Unionida).</title>
        <authorList>
            <person name="Smith C.H."/>
        </authorList>
    </citation>
    <scope>NUCLEOTIDE SEQUENCE</scope>
    <source>
        <strain evidence="2">CHS0354</strain>
    </source>
</reference>
<evidence type="ECO:0000259" key="1">
    <source>
        <dbReference type="PROSITE" id="PS51433"/>
    </source>
</evidence>
<evidence type="ECO:0000313" key="3">
    <source>
        <dbReference type="Proteomes" id="UP001195483"/>
    </source>
</evidence>
<gene>
    <name evidence="2" type="ORF">CHS0354_023621</name>
</gene>
<dbReference type="Gene3D" id="1.10.150.50">
    <property type="entry name" value="Transcription Factor, Ets-1"/>
    <property type="match status" value="1"/>
</dbReference>
<dbReference type="GO" id="GO:0043565">
    <property type="term" value="F:sequence-specific DNA binding"/>
    <property type="evidence" value="ECO:0007669"/>
    <property type="project" value="InterPro"/>
</dbReference>
<accession>A0AAE0VVB5</accession>
<reference evidence="2" key="2">
    <citation type="journal article" date="2021" name="Genome Biol. Evol.">
        <title>Developing a high-quality reference genome for a parasitic bivalve with doubly uniparental inheritance (Bivalvia: Unionida).</title>
        <authorList>
            <person name="Smith C.H."/>
        </authorList>
    </citation>
    <scope>NUCLEOTIDE SEQUENCE</scope>
    <source>
        <strain evidence="2">CHS0354</strain>
        <tissue evidence="2">Mantle</tissue>
    </source>
</reference>
<dbReference type="Proteomes" id="UP001195483">
    <property type="component" value="Unassembled WGS sequence"/>
</dbReference>
<dbReference type="PROSITE" id="PS51433">
    <property type="entry name" value="PNT"/>
    <property type="match status" value="1"/>
</dbReference>
<sequence>MVHTAEETEICPSDGIVPGTDLDEISLSGCDFDLEEFYDSVDFIHDNLSMPSTSPAYSNISDIIEEMSSPFNPNDGRDMLDFSKKDYAPVVEISTENAPFYPTTWYSDAQGVVESQLQQSESHKDMTGMLSHDIRNYGNDYVYQDGNKGYFYQTYFSDMSTHGSLAPPSEQQSHYTTLPQIADPFEGDSLSPISDTANAEFLSWTSKHPENWNSAEVLDWLYYTADRQGLDCGQLRGEAFRTLTGADLCKMIPADFAKLEPSFGPQFYMLFRELLSG</sequence>
<keyword evidence="3" id="KW-1185">Reference proteome</keyword>
<name>A0AAE0VVB5_9BIVA</name>
<feature type="domain" description="PNT" evidence="1">
    <location>
        <begin position="191"/>
        <end position="277"/>
    </location>
</feature>